<comment type="subcellular location">
    <subcellularLocation>
        <location evidence="1">Membrane</location>
        <topology evidence="1">Multi-pass membrane protein</topology>
    </subcellularLocation>
</comment>
<gene>
    <name evidence="8" type="ORF">K431DRAFT_313700</name>
</gene>
<dbReference type="Proteomes" id="UP000799441">
    <property type="component" value="Unassembled WGS sequence"/>
</dbReference>
<feature type="transmembrane region" description="Helical" evidence="5">
    <location>
        <begin position="90"/>
        <end position="113"/>
    </location>
</feature>
<sequence length="165" mass="17416">MRIPIYIVRALQLIFSVITLALAVEVADKFSDVRELCKEAGKKECPGSVIDALGTWVTAYDYSAFAGAWGLFSVLVGLVALFVSFIPVIAVIVVDALAAIFFVAAGGRLASLLSDTGSCNSSSVCTKAEATCAFAWIGFVAALVLIGLEVFRSKKEGKTVMHSTV</sequence>
<evidence type="ECO:0000256" key="2">
    <source>
        <dbReference type="ARBA" id="ARBA00022692"/>
    </source>
</evidence>
<keyword evidence="4 5" id="KW-0472">Membrane</keyword>
<feature type="transmembrane region" description="Helical" evidence="5">
    <location>
        <begin position="133"/>
        <end position="151"/>
    </location>
</feature>
<evidence type="ECO:0000259" key="7">
    <source>
        <dbReference type="Pfam" id="PF01284"/>
    </source>
</evidence>
<dbReference type="GO" id="GO:0016020">
    <property type="term" value="C:membrane"/>
    <property type="evidence" value="ECO:0007669"/>
    <property type="project" value="UniProtKB-SubCell"/>
</dbReference>
<feature type="signal peptide" evidence="6">
    <location>
        <begin position="1"/>
        <end position="23"/>
    </location>
</feature>
<reference evidence="8" key="1">
    <citation type="journal article" date="2020" name="Stud. Mycol.">
        <title>101 Dothideomycetes genomes: a test case for predicting lifestyles and emergence of pathogens.</title>
        <authorList>
            <person name="Haridas S."/>
            <person name="Albert R."/>
            <person name="Binder M."/>
            <person name="Bloem J."/>
            <person name="Labutti K."/>
            <person name="Salamov A."/>
            <person name="Andreopoulos B."/>
            <person name="Baker S."/>
            <person name="Barry K."/>
            <person name="Bills G."/>
            <person name="Bluhm B."/>
            <person name="Cannon C."/>
            <person name="Castanera R."/>
            <person name="Culley D."/>
            <person name="Daum C."/>
            <person name="Ezra D."/>
            <person name="Gonzalez J."/>
            <person name="Henrissat B."/>
            <person name="Kuo A."/>
            <person name="Liang C."/>
            <person name="Lipzen A."/>
            <person name="Lutzoni F."/>
            <person name="Magnuson J."/>
            <person name="Mondo S."/>
            <person name="Nolan M."/>
            <person name="Ohm R."/>
            <person name="Pangilinan J."/>
            <person name="Park H.-J."/>
            <person name="Ramirez L."/>
            <person name="Alfaro M."/>
            <person name="Sun H."/>
            <person name="Tritt A."/>
            <person name="Yoshinaga Y."/>
            <person name="Zwiers L.-H."/>
            <person name="Turgeon B."/>
            <person name="Goodwin S."/>
            <person name="Spatafora J."/>
            <person name="Crous P."/>
            <person name="Grigoriev I."/>
        </authorList>
    </citation>
    <scope>NUCLEOTIDE SEQUENCE</scope>
    <source>
        <strain evidence="8">CBS 116435</strain>
    </source>
</reference>
<organism evidence="8 9">
    <name type="scientific">Polychaeton citri CBS 116435</name>
    <dbReference type="NCBI Taxonomy" id="1314669"/>
    <lineage>
        <taxon>Eukaryota</taxon>
        <taxon>Fungi</taxon>
        <taxon>Dikarya</taxon>
        <taxon>Ascomycota</taxon>
        <taxon>Pezizomycotina</taxon>
        <taxon>Dothideomycetes</taxon>
        <taxon>Dothideomycetidae</taxon>
        <taxon>Capnodiales</taxon>
        <taxon>Capnodiaceae</taxon>
        <taxon>Polychaeton</taxon>
    </lineage>
</organism>
<evidence type="ECO:0000313" key="8">
    <source>
        <dbReference type="EMBL" id="KAF2720058.1"/>
    </source>
</evidence>
<feature type="chain" id="PRO_5040403410" description="MARVEL domain-containing protein" evidence="6">
    <location>
        <begin position="24"/>
        <end position="165"/>
    </location>
</feature>
<comment type="caution">
    <text evidence="8">The sequence shown here is derived from an EMBL/GenBank/DDBJ whole genome shotgun (WGS) entry which is preliminary data.</text>
</comment>
<evidence type="ECO:0000256" key="1">
    <source>
        <dbReference type="ARBA" id="ARBA00004141"/>
    </source>
</evidence>
<evidence type="ECO:0000256" key="4">
    <source>
        <dbReference type="ARBA" id="ARBA00023136"/>
    </source>
</evidence>
<evidence type="ECO:0000256" key="5">
    <source>
        <dbReference type="SAM" id="Phobius"/>
    </source>
</evidence>
<proteinExistence type="predicted"/>
<evidence type="ECO:0000313" key="9">
    <source>
        <dbReference type="Proteomes" id="UP000799441"/>
    </source>
</evidence>
<keyword evidence="2 5" id="KW-0812">Transmembrane</keyword>
<dbReference type="AlphaFoldDB" id="A0A9P4UNR1"/>
<keyword evidence="9" id="KW-1185">Reference proteome</keyword>
<protein>
    <recommendedName>
        <fullName evidence="7">MARVEL domain-containing protein</fullName>
    </recommendedName>
</protein>
<feature type="domain" description="MARVEL" evidence="7">
    <location>
        <begin position="4"/>
        <end position="144"/>
    </location>
</feature>
<dbReference type="EMBL" id="MU003804">
    <property type="protein sequence ID" value="KAF2720058.1"/>
    <property type="molecule type" value="Genomic_DNA"/>
</dbReference>
<keyword evidence="6" id="KW-0732">Signal</keyword>
<name>A0A9P4UNR1_9PEZI</name>
<evidence type="ECO:0000256" key="6">
    <source>
        <dbReference type="SAM" id="SignalP"/>
    </source>
</evidence>
<dbReference type="Pfam" id="PF01284">
    <property type="entry name" value="MARVEL"/>
    <property type="match status" value="1"/>
</dbReference>
<feature type="transmembrane region" description="Helical" evidence="5">
    <location>
        <begin position="62"/>
        <end position="83"/>
    </location>
</feature>
<accession>A0A9P4UNR1</accession>
<dbReference type="InterPro" id="IPR008253">
    <property type="entry name" value="Marvel"/>
</dbReference>
<evidence type="ECO:0000256" key="3">
    <source>
        <dbReference type="ARBA" id="ARBA00022989"/>
    </source>
</evidence>
<keyword evidence="3 5" id="KW-1133">Transmembrane helix</keyword>